<dbReference type="Pfam" id="PF07690">
    <property type="entry name" value="MFS_1"/>
    <property type="match status" value="1"/>
</dbReference>
<feature type="transmembrane region" description="Helical" evidence="4">
    <location>
        <begin position="205"/>
        <end position="232"/>
    </location>
</feature>
<keyword evidence="7" id="KW-1185">Reference proteome</keyword>
<name>A0A127K065_9BURK</name>
<dbReference type="InterPro" id="IPR011701">
    <property type="entry name" value="MFS"/>
</dbReference>
<evidence type="ECO:0000313" key="6">
    <source>
        <dbReference type="EMBL" id="AMO25579.1"/>
    </source>
</evidence>
<sequence>MLAKALRGFADGFVSLLLPLHLLHLGFTPFQVGCIATTTLLGSGLLTLLVGAQAARHAWRTLLLAATALMAGTGVALASFSGFWPLMLVALLGTINPSGGDVSVFLPLEHAVLSSSVGQRDRTAAFARYSLVGTLSGAFGALAAGLPTFAVASLGMDLPSAVQAMFVLYALLAAAAALVYRGLPRTRDTVSDDPAPALGPSRRRVYMLAALFSLDAFGGGFLVQSLIALWLYQRFGLSIEATGSLFFWTGILTAFSYLVAVRIANRIGLVRTMVYTHLPSSLCLLAIPFCTELSWAIALLLVRSALSQMDVPTRSSYVMAIVTPPERPAAASVTSVPRSLAAALSPALAGYLLGLSSFGWPLVAGGALKIVYDLLLLAMFRRVRPPEEQPSER</sequence>
<evidence type="ECO:0000256" key="2">
    <source>
        <dbReference type="ARBA" id="ARBA00022989"/>
    </source>
</evidence>
<feature type="domain" description="Major facilitator superfamily (MFS) profile" evidence="5">
    <location>
        <begin position="1"/>
        <end position="384"/>
    </location>
</feature>
<dbReference type="GO" id="GO:0022857">
    <property type="term" value="F:transmembrane transporter activity"/>
    <property type="evidence" value="ECO:0007669"/>
    <property type="project" value="InterPro"/>
</dbReference>
<evidence type="ECO:0000259" key="5">
    <source>
        <dbReference type="PROSITE" id="PS50850"/>
    </source>
</evidence>
<feature type="transmembrane region" description="Helical" evidence="4">
    <location>
        <begin position="282"/>
        <end position="302"/>
    </location>
</feature>
<keyword evidence="2 4" id="KW-1133">Transmembrane helix</keyword>
<dbReference type="InterPro" id="IPR036259">
    <property type="entry name" value="MFS_trans_sf"/>
</dbReference>
<feature type="transmembrane region" description="Helical" evidence="4">
    <location>
        <begin position="244"/>
        <end position="261"/>
    </location>
</feature>
<dbReference type="PANTHER" id="PTHR23520:SF5">
    <property type="entry name" value="TRANSPORTER, PUTATIVE (AFU_ORTHOLOGUE AFUA_3G04000)-RELATED"/>
    <property type="match status" value="1"/>
</dbReference>
<gene>
    <name evidence="6" type="ORF">UC35_19275</name>
</gene>
<feature type="transmembrane region" description="Helical" evidence="4">
    <location>
        <begin position="62"/>
        <end position="80"/>
    </location>
</feature>
<reference evidence="6 7" key="1">
    <citation type="journal article" date="2014" name="Int. J. Syst. Evol. Microbiol.">
        <title>Ramlibacter solisilvae sp. nov., isolated from forest soil, and emended description of the genus Ramlibacter.</title>
        <authorList>
            <person name="Lee H.J."/>
            <person name="Lee S.H."/>
            <person name="Lee S.S."/>
            <person name="Lee J.S."/>
            <person name="Kim Y."/>
            <person name="Kim S.C."/>
            <person name="Jeon C.O."/>
        </authorList>
    </citation>
    <scope>NUCLEOTIDE SEQUENCE [LARGE SCALE GENOMIC DNA]</scope>
    <source>
        <strain evidence="6 7">5-10</strain>
    </source>
</reference>
<proteinExistence type="predicted"/>
<feature type="transmembrane region" description="Helical" evidence="4">
    <location>
        <begin position="164"/>
        <end position="184"/>
    </location>
</feature>
<dbReference type="Gene3D" id="1.20.1250.20">
    <property type="entry name" value="MFS general substrate transporter like domains"/>
    <property type="match status" value="1"/>
</dbReference>
<organism evidence="6 7">
    <name type="scientific">Ramlibacter tataouinensis</name>
    <dbReference type="NCBI Taxonomy" id="94132"/>
    <lineage>
        <taxon>Bacteria</taxon>
        <taxon>Pseudomonadati</taxon>
        <taxon>Pseudomonadota</taxon>
        <taxon>Betaproteobacteria</taxon>
        <taxon>Burkholderiales</taxon>
        <taxon>Comamonadaceae</taxon>
        <taxon>Ramlibacter</taxon>
    </lineage>
</organism>
<evidence type="ECO:0000256" key="3">
    <source>
        <dbReference type="ARBA" id="ARBA00023136"/>
    </source>
</evidence>
<dbReference type="SUPFAM" id="SSF103473">
    <property type="entry name" value="MFS general substrate transporter"/>
    <property type="match status" value="1"/>
</dbReference>
<feature type="transmembrane region" description="Helical" evidence="4">
    <location>
        <begin position="86"/>
        <end position="108"/>
    </location>
</feature>
<protein>
    <submittedName>
        <fullName evidence="6">ABC transporter permease</fullName>
    </submittedName>
</protein>
<dbReference type="InterPro" id="IPR020846">
    <property type="entry name" value="MFS_dom"/>
</dbReference>
<feature type="transmembrane region" description="Helical" evidence="4">
    <location>
        <begin position="30"/>
        <end position="50"/>
    </location>
</feature>
<keyword evidence="3 4" id="KW-0472">Membrane</keyword>
<dbReference type="EMBL" id="CP010951">
    <property type="protein sequence ID" value="AMO25579.1"/>
    <property type="molecule type" value="Genomic_DNA"/>
</dbReference>
<evidence type="ECO:0000256" key="1">
    <source>
        <dbReference type="ARBA" id="ARBA00022692"/>
    </source>
</evidence>
<evidence type="ECO:0000256" key="4">
    <source>
        <dbReference type="SAM" id="Phobius"/>
    </source>
</evidence>
<keyword evidence="1 4" id="KW-0812">Transmembrane</keyword>
<dbReference type="PATRIC" id="fig|94132.3.peg.3935"/>
<evidence type="ECO:0000313" key="7">
    <source>
        <dbReference type="Proteomes" id="UP000070433"/>
    </source>
</evidence>
<dbReference type="AlphaFoldDB" id="A0A127K065"/>
<dbReference type="PANTHER" id="PTHR23520">
    <property type="entry name" value="TRANSPORTER, PUTATIVE (AFU_ORTHOLOGUE AFUA_3G04000)-RELATED"/>
    <property type="match status" value="1"/>
</dbReference>
<feature type="transmembrane region" description="Helical" evidence="4">
    <location>
        <begin position="358"/>
        <end position="380"/>
    </location>
</feature>
<feature type="transmembrane region" description="Helical" evidence="4">
    <location>
        <begin position="129"/>
        <end position="152"/>
    </location>
</feature>
<accession>A0A127K065</accession>
<dbReference type="PROSITE" id="PS50850">
    <property type="entry name" value="MFS"/>
    <property type="match status" value="1"/>
</dbReference>
<dbReference type="Proteomes" id="UP000070433">
    <property type="component" value="Chromosome"/>
</dbReference>
<dbReference type="OrthoDB" id="8526297at2"/>